<proteinExistence type="predicted"/>
<organism evidence="1 2">
    <name type="scientific">Rubritalea spongiae</name>
    <dbReference type="NCBI Taxonomy" id="430797"/>
    <lineage>
        <taxon>Bacteria</taxon>
        <taxon>Pseudomonadati</taxon>
        <taxon>Verrucomicrobiota</taxon>
        <taxon>Verrucomicrobiia</taxon>
        <taxon>Verrucomicrobiales</taxon>
        <taxon>Rubritaleaceae</taxon>
        <taxon>Rubritalea</taxon>
    </lineage>
</organism>
<evidence type="ECO:0000313" key="2">
    <source>
        <dbReference type="Proteomes" id="UP001597297"/>
    </source>
</evidence>
<dbReference type="Proteomes" id="UP001597297">
    <property type="component" value="Unassembled WGS sequence"/>
</dbReference>
<keyword evidence="2" id="KW-1185">Reference proteome</keyword>
<dbReference type="EMBL" id="JBHUJC010000041">
    <property type="protein sequence ID" value="MFD2277277.1"/>
    <property type="molecule type" value="Genomic_DNA"/>
</dbReference>
<protein>
    <recommendedName>
        <fullName evidence="3">Benzylsuccinate synthase</fullName>
    </recommendedName>
</protein>
<dbReference type="RefSeq" id="WP_377093940.1">
    <property type="nucleotide sequence ID" value="NZ_JBHSJM010000001.1"/>
</dbReference>
<accession>A0ABW5E4J3</accession>
<sequence>MSDTATKTKTCAACAYWDSADNTNGSCRRSSPQTVVFEVSSEKSIQTVFPVTSATDWCGEYKAK</sequence>
<name>A0ABW5E4J3_9BACT</name>
<comment type="caution">
    <text evidence="1">The sequence shown here is derived from an EMBL/GenBank/DDBJ whole genome shotgun (WGS) entry which is preliminary data.</text>
</comment>
<evidence type="ECO:0008006" key="3">
    <source>
        <dbReference type="Google" id="ProtNLM"/>
    </source>
</evidence>
<gene>
    <name evidence="1" type="ORF">ACFSQZ_12420</name>
</gene>
<evidence type="ECO:0000313" key="1">
    <source>
        <dbReference type="EMBL" id="MFD2277277.1"/>
    </source>
</evidence>
<reference evidence="2" key="1">
    <citation type="journal article" date="2019" name="Int. J. Syst. Evol. Microbiol.">
        <title>The Global Catalogue of Microorganisms (GCM) 10K type strain sequencing project: providing services to taxonomists for standard genome sequencing and annotation.</title>
        <authorList>
            <consortium name="The Broad Institute Genomics Platform"/>
            <consortium name="The Broad Institute Genome Sequencing Center for Infectious Disease"/>
            <person name="Wu L."/>
            <person name="Ma J."/>
        </authorList>
    </citation>
    <scope>NUCLEOTIDE SEQUENCE [LARGE SCALE GENOMIC DNA]</scope>
    <source>
        <strain evidence="2">JCM 16545</strain>
    </source>
</reference>